<dbReference type="EMBL" id="BMAO01033512">
    <property type="protein sequence ID" value="GFQ90108.1"/>
    <property type="molecule type" value="Genomic_DNA"/>
</dbReference>
<name>A0A8X6L1D3_TRICU</name>
<proteinExistence type="predicted"/>
<feature type="chain" id="PRO_5036469187" evidence="1">
    <location>
        <begin position="22"/>
        <end position="371"/>
    </location>
</feature>
<organism evidence="2 3">
    <name type="scientific">Trichonephila clavata</name>
    <name type="common">Joro spider</name>
    <name type="synonym">Nephila clavata</name>
    <dbReference type="NCBI Taxonomy" id="2740835"/>
    <lineage>
        <taxon>Eukaryota</taxon>
        <taxon>Metazoa</taxon>
        <taxon>Ecdysozoa</taxon>
        <taxon>Arthropoda</taxon>
        <taxon>Chelicerata</taxon>
        <taxon>Arachnida</taxon>
        <taxon>Araneae</taxon>
        <taxon>Araneomorphae</taxon>
        <taxon>Entelegynae</taxon>
        <taxon>Araneoidea</taxon>
        <taxon>Nephilidae</taxon>
        <taxon>Trichonephila</taxon>
    </lineage>
</organism>
<keyword evidence="3" id="KW-1185">Reference proteome</keyword>
<keyword evidence="1" id="KW-0732">Signal</keyword>
<feature type="signal peptide" evidence="1">
    <location>
        <begin position="1"/>
        <end position="21"/>
    </location>
</feature>
<dbReference type="PANTHER" id="PTHR33964:SF1">
    <property type="entry name" value="RE45066P"/>
    <property type="match status" value="1"/>
</dbReference>
<evidence type="ECO:0000313" key="3">
    <source>
        <dbReference type="Proteomes" id="UP000887116"/>
    </source>
</evidence>
<comment type="caution">
    <text evidence="2">The sequence shown here is derived from an EMBL/GenBank/DDBJ whole genome shotgun (WGS) entry which is preliminary data.</text>
</comment>
<reference evidence="2" key="1">
    <citation type="submission" date="2020-07" db="EMBL/GenBank/DDBJ databases">
        <title>Multicomponent nature underlies the extraordinary mechanical properties of spider dragline silk.</title>
        <authorList>
            <person name="Kono N."/>
            <person name="Nakamura H."/>
            <person name="Mori M."/>
            <person name="Yoshida Y."/>
            <person name="Ohtoshi R."/>
            <person name="Malay A.D."/>
            <person name="Moran D.A.P."/>
            <person name="Tomita M."/>
            <person name="Numata K."/>
            <person name="Arakawa K."/>
        </authorList>
    </citation>
    <scope>NUCLEOTIDE SEQUENCE</scope>
</reference>
<evidence type="ECO:0000313" key="2">
    <source>
        <dbReference type="EMBL" id="GFQ90108.1"/>
    </source>
</evidence>
<accession>A0A8X6L1D3</accession>
<dbReference type="Proteomes" id="UP000887116">
    <property type="component" value="Unassembled WGS sequence"/>
</dbReference>
<evidence type="ECO:0000256" key="1">
    <source>
        <dbReference type="SAM" id="SignalP"/>
    </source>
</evidence>
<dbReference type="AlphaFoldDB" id="A0A8X6L1D3"/>
<gene>
    <name evidence="2" type="ORF">TNCT_502621</name>
</gene>
<sequence>MYGLGIKISLLFLIAFALVKGNEEEENHRNCSVERFLGCYEIMPQEMKEADEYPDEGVLDRSCPELRKMTECFESYIDDCVDTGDWLFPFYAHNGKFIKELCNKDSIVRANYLQHVACYRELDSNGTFKKCFTNASVTVQNYIEAGGYINYDVEDYYKMCLKSVHTYLCETTEVAKTCGQEAFRAYFAMGKVKDSIKGIRFACSSVDFEEELRTGFFSRFDINPNEAYIYNEVLDYLKERMEPEGLNKLLFLIAFALVKGNEEEENHRNCSVERFLGCYEIMPQEMKEADEYPDEGVLDRSCPELRKMTECFESYIDDCVDTGDWLFPFYAHNGKFIKELCNKDSIVRASTPYRQIHQIQRRAFLLVSVRL</sequence>
<dbReference type="PANTHER" id="PTHR33964">
    <property type="entry name" value="RE45066P-RELATED"/>
    <property type="match status" value="1"/>
</dbReference>
<protein>
    <submittedName>
        <fullName evidence="2">Uncharacterized protein</fullName>
    </submittedName>
</protein>